<gene>
    <name evidence="2" type="ORF">SBA_ch2_2410</name>
</gene>
<dbReference type="RefSeq" id="WP_261937332.1">
    <property type="nucleotide sequence ID" value="NZ_AP018818.1"/>
</dbReference>
<protein>
    <submittedName>
        <fullName evidence="2">D-glutamate deacylase</fullName>
    </submittedName>
</protein>
<evidence type="ECO:0000313" key="3">
    <source>
        <dbReference type="Proteomes" id="UP001059971"/>
    </source>
</evidence>
<keyword evidence="3" id="KW-1185">Reference proteome</keyword>
<dbReference type="Gene3D" id="2.30.40.10">
    <property type="entry name" value="Urease, subunit C, domain 1"/>
    <property type="match status" value="1"/>
</dbReference>
<proteinExistence type="predicted"/>
<dbReference type="NCBIfam" id="NF006560">
    <property type="entry name" value="PRK09061.1"/>
    <property type="match status" value="1"/>
</dbReference>
<dbReference type="PANTHER" id="PTHR11647:SF1">
    <property type="entry name" value="COLLAPSIN RESPONSE MEDIATOR PROTEIN"/>
    <property type="match status" value="1"/>
</dbReference>
<dbReference type="EMBL" id="AP018818">
    <property type="protein sequence ID" value="BBF71708.1"/>
    <property type="molecule type" value="Genomic_DNA"/>
</dbReference>
<dbReference type="Gene3D" id="3.20.20.140">
    <property type="entry name" value="Metal-dependent hydrolases"/>
    <property type="match status" value="1"/>
</dbReference>
<name>A0ABM7G766_9SPHN</name>
<dbReference type="InterPro" id="IPR023100">
    <property type="entry name" value="D-aminoacylase_insert_dom_sf"/>
</dbReference>
<organism evidence="2 3">
    <name type="scientific">Sphingomonas bisphenolicum</name>
    <dbReference type="NCBI Taxonomy" id="296544"/>
    <lineage>
        <taxon>Bacteria</taxon>
        <taxon>Pseudomonadati</taxon>
        <taxon>Pseudomonadota</taxon>
        <taxon>Alphaproteobacteria</taxon>
        <taxon>Sphingomonadales</taxon>
        <taxon>Sphingomonadaceae</taxon>
        <taxon>Sphingomonas</taxon>
    </lineage>
</organism>
<dbReference type="PANTHER" id="PTHR11647">
    <property type="entry name" value="HYDRANTOINASE/DIHYDROPYRIMIDINASE FAMILY MEMBER"/>
    <property type="match status" value="1"/>
</dbReference>
<evidence type="ECO:0000259" key="1">
    <source>
        <dbReference type="Pfam" id="PF07969"/>
    </source>
</evidence>
<accession>A0ABM7G766</accession>
<dbReference type="InterPro" id="IPR011059">
    <property type="entry name" value="Metal-dep_hydrolase_composite"/>
</dbReference>
<dbReference type="SUPFAM" id="SSF51556">
    <property type="entry name" value="Metallo-dependent hydrolases"/>
    <property type="match status" value="1"/>
</dbReference>
<dbReference type="Gene3D" id="3.30.1490.130">
    <property type="entry name" value="D-aminoacylase. Domain 3"/>
    <property type="match status" value="1"/>
</dbReference>
<dbReference type="Pfam" id="PF07969">
    <property type="entry name" value="Amidohydro_3"/>
    <property type="match status" value="1"/>
</dbReference>
<dbReference type="SUPFAM" id="SSF51338">
    <property type="entry name" value="Composite domain of metallo-dependent hydrolases"/>
    <property type="match status" value="1"/>
</dbReference>
<dbReference type="InterPro" id="IPR050378">
    <property type="entry name" value="Metallo-dep_Hydrolases_sf"/>
</dbReference>
<feature type="domain" description="Amidohydrolase 3" evidence="1">
    <location>
        <begin position="76"/>
        <end position="474"/>
    </location>
</feature>
<sequence length="499" mass="52481">MRAAYSSFRHGAAVVAGLLLAGEALAVPAPGYDLILAGGRVIDPDSGRDEIADIAIKDGRIAAISTASLGGGRRLDARNMVVAPGFIDLHAHGQDPVAERLQLLDGVTTAIDMEIGTLPVADLHARMRGKALINFGASASHICARLQVLSAKSCAQSGPHQVAADPAMLAKSADPTQERQIADLMDRDVKAGALGYGLGIEYVPGAGRREIFRIFQAAGKTGAPVFTHVRSRPLDKASGVPIAVVQEVIADAATTGASLQIVHIASTGLGDVPTLLELVKGAQAHGIDITTEAYPYTAGSTAIGSSFFSDGWEQRNGVSYEAVQWPATGERLTQATFERYRKEQPDAAVIIHVIPSDIVDLAVTDPVVSIASDGVPWTTSGEHPRGAGTFARVLGVYVRDRKLLDLKTAIAKMTIMPARRLEKISPQMARKGRLAVGADADITVFDPAKIKDSATFEKPMQASVGIRYVLVGGTLMARDGRVIDGQFPGQAIRSGLAQP</sequence>
<evidence type="ECO:0000313" key="2">
    <source>
        <dbReference type="EMBL" id="BBF71708.1"/>
    </source>
</evidence>
<dbReference type="Proteomes" id="UP001059971">
    <property type="component" value="Chromosome 2"/>
</dbReference>
<dbReference type="InterPro" id="IPR032466">
    <property type="entry name" value="Metal_Hydrolase"/>
</dbReference>
<dbReference type="InterPro" id="IPR013108">
    <property type="entry name" value="Amidohydro_3"/>
</dbReference>
<reference evidence="2" key="1">
    <citation type="submission" date="2018-07" db="EMBL/GenBank/DDBJ databases">
        <title>Complete genome sequence of Sphingomonas bisphenolicum strain AO1, a bisphenol A degradative bacterium isolated from Japanese farm field.</title>
        <authorList>
            <person name="Murakami M."/>
            <person name="Koh M."/>
            <person name="Koba S."/>
            <person name="Matsumura Y."/>
        </authorList>
    </citation>
    <scope>NUCLEOTIDE SEQUENCE</scope>
    <source>
        <strain evidence="2">AO1</strain>
    </source>
</reference>